<feature type="compositionally biased region" description="Basic and acidic residues" evidence="1">
    <location>
        <begin position="7"/>
        <end position="19"/>
    </location>
</feature>
<name>A0AAU7JAN1_9HYPH</name>
<dbReference type="AlphaFoldDB" id="A0AAU7JAN1"/>
<reference evidence="2" key="1">
    <citation type="submission" date="2024-05" db="EMBL/GenBank/DDBJ databases">
        <authorList>
            <person name="Kim S."/>
            <person name="Heo J."/>
            <person name="Choi H."/>
            <person name="Choi Y."/>
            <person name="Kwon S.-W."/>
            <person name="Kim Y."/>
        </authorList>
    </citation>
    <scope>NUCLEOTIDE SEQUENCE</scope>
    <source>
        <strain evidence="2">KACC 23698</strain>
    </source>
</reference>
<proteinExistence type="predicted"/>
<feature type="region of interest" description="Disordered" evidence="1">
    <location>
        <begin position="1"/>
        <end position="20"/>
    </location>
</feature>
<protein>
    <submittedName>
        <fullName evidence="2">Uncharacterized protein</fullName>
    </submittedName>
</protein>
<evidence type="ECO:0000313" key="2">
    <source>
        <dbReference type="EMBL" id="XBO37358.1"/>
    </source>
</evidence>
<gene>
    <name evidence="2" type="ORF">ABEG18_16675</name>
</gene>
<dbReference type="RefSeq" id="WP_406854179.1">
    <property type="nucleotide sequence ID" value="NZ_CP157484.1"/>
</dbReference>
<accession>A0AAU7JAN1</accession>
<sequence>MSVGRTAVDKSESLDRGATDHGVPAVETLAAVCPFGAARVIGEELDLKRCMGGRQLKLRRSMANNA</sequence>
<organism evidence="2">
    <name type="scientific">Alsobacter sp. KACC 23698</name>
    <dbReference type="NCBI Taxonomy" id="3149229"/>
    <lineage>
        <taxon>Bacteria</taxon>
        <taxon>Pseudomonadati</taxon>
        <taxon>Pseudomonadota</taxon>
        <taxon>Alphaproteobacteria</taxon>
        <taxon>Hyphomicrobiales</taxon>
        <taxon>Alsobacteraceae</taxon>
        <taxon>Alsobacter</taxon>
    </lineage>
</organism>
<dbReference type="EMBL" id="CP157484">
    <property type="protein sequence ID" value="XBO37358.1"/>
    <property type="molecule type" value="Genomic_DNA"/>
</dbReference>
<evidence type="ECO:0000256" key="1">
    <source>
        <dbReference type="SAM" id="MobiDB-lite"/>
    </source>
</evidence>